<dbReference type="AlphaFoldDB" id="I4HA39"/>
<comment type="caution">
    <text evidence="2">The sequence shown here is derived from an EMBL/GenBank/DDBJ whole genome shotgun (WGS) entry which is preliminary data.</text>
</comment>
<evidence type="ECO:0000259" key="1">
    <source>
        <dbReference type="Pfam" id="PF05685"/>
    </source>
</evidence>
<evidence type="ECO:0000313" key="2">
    <source>
        <dbReference type="EMBL" id="CCI18913.1"/>
    </source>
</evidence>
<dbReference type="EMBL" id="CAIM01000388">
    <property type="protein sequence ID" value="CCI18913.1"/>
    <property type="molecule type" value="Genomic_DNA"/>
</dbReference>
<evidence type="ECO:0000313" key="3">
    <source>
        <dbReference type="Proteomes" id="UP000003613"/>
    </source>
</evidence>
<name>I4HA39_MICAE</name>
<dbReference type="RefSeq" id="WP_002788957.1">
    <property type="nucleotide sequence ID" value="NZ_HE973365.1"/>
</dbReference>
<sequence>MQLALEQIIVNPGQQLLLKELNWQKFETILSELGESRASRLSYSNGILEIMVPLPEHEKDKEIISYMVQFLLEVLNIDFEPLGSTTFKNERMNQAVEPDACFYIKNYQAVIGKNRLNLESDPPPDLVLEIDITSRTYLDNYRQLGVPELWRYTQSGLQINLLQEGEYIESLSSPNFPQIPIIELINQFVKQSQQLGRSKAIRNFKNWLTENIDNS</sequence>
<feature type="domain" description="Putative restriction endonuclease" evidence="1">
    <location>
        <begin position="23"/>
        <end position="171"/>
    </location>
</feature>
<proteinExistence type="predicted"/>
<accession>I4HA39</accession>
<dbReference type="CDD" id="cd06260">
    <property type="entry name" value="DUF820-like"/>
    <property type="match status" value="1"/>
</dbReference>
<dbReference type="PANTHER" id="PTHR47152">
    <property type="entry name" value="SLR2084 PROTEIN-RELATED"/>
    <property type="match status" value="1"/>
</dbReference>
<organism evidence="2 3">
    <name type="scientific">Microcystis aeruginosa PCC 9807</name>
    <dbReference type="NCBI Taxonomy" id="1160283"/>
    <lineage>
        <taxon>Bacteria</taxon>
        <taxon>Bacillati</taxon>
        <taxon>Cyanobacteriota</taxon>
        <taxon>Cyanophyceae</taxon>
        <taxon>Oscillatoriophycideae</taxon>
        <taxon>Chroococcales</taxon>
        <taxon>Microcystaceae</taxon>
        <taxon>Microcystis</taxon>
    </lineage>
</organism>
<reference evidence="2 3" key="1">
    <citation type="submission" date="2012-04" db="EMBL/GenBank/DDBJ databases">
        <authorList>
            <person name="Genoscope - CEA"/>
        </authorList>
    </citation>
    <scope>NUCLEOTIDE SEQUENCE [LARGE SCALE GENOMIC DNA]</scope>
    <source>
        <strain evidence="2 3">9807</strain>
    </source>
</reference>
<dbReference type="HOGENOM" id="CLU_098557_0_0_3"/>
<dbReference type="Proteomes" id="UP000003613">
    <property type="component" value="Unassembled WGS sequence"/>
</dbReference>
<protein>
    <recommendedName>
        <fullName evidence="1">Putative restriction endonuclease domain-containing protein</fullName>
    </recommendedName>
</protein>
<dbReference type="PANTHER" id="PTHR47152:SF1">
    <property type="entry name" value="SLL1186 PROTEIN"/>
    <property type="match status" value="1"/>
</dbReference>
<gene>
    <name evidence="2" type="ORF">MICAF_4480009</name>
</gene>
<dbReference type="Pfam" id="PF05685">
    <property type="entry name" value="Uma2"/>
    <property type="match status" value="1"/>
</dbReference>
<dbReference type="InterPro" id="IPR008538">
    <property type="entry name" value="Uma2"/>
</dbReference>